<dbReference type="Pfam" id="PF00667">
    <property type="entry name" value="FAD_binding_1"/>
    <property type="match status" value="1"/>
</dbReference>
<evidence type="ECO:0000256" key="6">
    <source>
        <dbReference type="ARBA" id="ARBA00022857"/>
    </source>
</evidence>
<dbReference type="GO" id="GO:0050660">
    <property type="term" value="F:flavin adenine dinucleotide binding"/>
    <property type="evidence" value="ECO:0007669"/>
    <property type="project" value="InterPro"/>
</dbReference>
<keyword evidence="6 11" id="KW-0521">NADP</keyword>
<keyword evidence="7 11" id="KW-0249">Electron transport</keyword>
<dbReference type="Gene3D" id="1.20.990.10">
    <property type="entry name" value="NADPH-cytochrome p450 Reductase, Chain A, domain 3"/>
    <property type="match status" value="1"/>
</dbReference>
<comment type="cofactor">
    <cofactor evidence="11 12">
        <name>FAD</name>
        <dbReference type="ChEBI" id="CHEBI:57692"/>
    </cofactor>
    <text evidence="11 12">Binds 1 FAD per subunit.</text>
</comment>
<dbReference type="InterPro" id="IPR017927">
    <property type="entry name" value="FAD-bd_FR_type"/>
</dbReference>
<dbReference type="InterPro" id="IPR023173">
    <property type="entry name" value="NADPH_Cyt_P450_Rdtase_alpha"/>
</dbReference>
<proteinExistence type="predicted"/>
<feature type="binding site" evidence="12">
    <location>
        <begin position="430"/>
        <end position="433"/>
    </location>
    <ligand>
        <name>FAD</name>
        <dbReference type="ChEBI" id="CHEBI:57692"/>
    </ligand>
</feature>
<name>A0A356LD99_9BURK</name>
<comment type="function">
    <text evidence="11">Component of the sulfite reductase complex that catalyzes the 6-electron reduction of sulfite to sulfide. This is one of several activities required for the biosynthesis of L-cysteine from sulfate. The flavoprotein component catalyzes the electron flow from NADPH -&gt; FAD -&gt; FMN to the hemoprotein component.</text>
</comment>
<sequence length="610" mass="67293">MSYPPLSGLPINSDTLSELQKNLSGLNPLQTAWLSGYLWARSQQMDAPVAASASVAAAPGTPEQASPVLILSASQTGNARRVAQSLQDKLKAAGVASVLKNAGDYKSRQLASERLVLVVVSTQGDGEPPEEALTLHKALFGKKPPEVKSLQFAVLGLGDSSYPDFCQAGKDFDSRLEQLGAQRLFERVDCDLDYQATADQWVEKTVAWLVEHESRNTAATSAPASVSGLVNEPQVHAQIYTREKPFTATILTNQKITSRDSLKDVRHLEFDLADSGIRYQPGDALGVWFRNDPALVDSILSSTGVDGAANVTLADGKTQVGVRYALIHHLDITQNTPAFVKGYAQITQDPGLLELVADNKALQDYIADTPIDTVLRRVPQVLTAQQLCNLLRPLTPRLYSIASAQEEVGDEVHITVALVEYEQDTIQYQGGASGYLNRRLEAGDEVDIFIEPSAHFRLPQDAQTPIIMIGAGTGIAPFRAFMQKRDAQDQEGDNWLIFGNQSFKDDFLYQLEWQQLAKSERLSRYSFAWSRDQQEKVYVQHKLLQEGTQLWQWLQRGAHLYVCGDASRMAKDVEAALLEVIASEGGLSVDDADAYLDELRESHRYQRDVY</sequence>
<dbReference type="GO" id="GO:0004783">
    <property type="term" value="F:sulfite reductase (NADPH) activity"/>
    <property type="evidence" value="ECO:0007669"/>
    <property type="project" value="UniProtKB-EC"/>
</dbReference>
<evidence type="ECO:0000259" key="14">
    <source>
        <dbReference type="PROSITE" id="PS51384"/>
    </source>
</evidence>
<dbReference type="GO" id="GO:0005829">
    <property type="term" value="C:cytosol"/>
    <property type="evidence" value="ECO:0007669"/>
    <property type="project" value="TreeGrafter"/>
</dbReference>
<reference evidence="15 16" key="1">
    <citation type="journal article" date="2018" name="Nat. Biotechnol.">
        <title>A standardized bacterial taxonomy based on genome phylogeny substantially revises the tree of life.</title>
        <authorList>
            <person name="Parks D.H."/>
            <person name="Chuvochina M."/>
            <person name="Waite D.W."/>
            <person name="Rinke C."/>
            <person name="Skarshewski A."/>
            <person name="Chaumeil P.A."/>
            <person name="Hugenholtz P."/>
        </authorList>
    </citation>
    <scope>NUCLEOTIDE SEQUENCE [LARGE SCALE GENOMIC DNA]</scope>
    <source>
        <strain evidence="15">UBA10707</strain>
    </source>
</reference>
<feature type="binding site" evidence="12">
    <location>
        <position position="421"/>
    </location>
    <ligand>
        <name>FAD</name>
        <dbReference type="ChEBI" id="CHEBI:57692"/>
    </ligand>
</feature>
<dbReference type="GO" id="GO:0019344">
    <property type="term" value="P:cysteine biosynthetic process"/>
    <property type="evidence" value="ECO:0007669"/>
    <property type="project" value="UniProtKB-KW"/>
</dbReference>
<dbReference type="Pfam" id="PF00258">
    <property type="entry name" value="Flavodoxin_1"/>
    <property type="match status" value="1"/>
</dbReference>
<feature type="binding site" evidence="12">
    <location>
        <begin position="74"/>
        <end position="79"/>
    </location>
    <ligand>
        <name>FMN</name>
        <dbReference type="ChEBI" id="CHEBI:58210"/>
    </ligand>
</feature>
<dbReference type="InterPro" id="IPR001709">
    <property type="entry name" value="Flavoprot_Pyr_Nucl_cyt_Rdtase"/>
</dbReference>
<feature type="binding site" evidence="12">
    <location>
        <position position="572"/>
    </location>
    <ligand>
        <name>NADP(+)</name>
        <dbReference type="ChEBI" id="CHEBI:58349"/>
    </ligand>
</feature>
<dbReference type="PROSITE" id="PS50902">
    <property type="entry name" value="FLAVODOXIN_LIKE"/>
    <property type="match status" value="1"/>
</dbReference>
<dbReference type="PANTHER" id="PTHR19384">
    <property type="entry name" value="NITRIC OXIDE SYNTHASE-RELATED"/>
    <property type="match status" value="1"/>
</dbReference>
<feature type="binding site" evidence="12">
    <location>
        <position position="333"/>
    </location>
    <ligand>
        <name>FAD</name>
        <dbReference type="ChEBI" id="CHEBI:57692"/>
    </ligand>
</feature>
<comment type="catalytic activity">
    <reaction evidence="10 11">
        <text>hydrogen sulfide + 3 NADP(+) + 3 H2O = sulfite + 3 NADPH + 4 H(+)</text>
        <dbReference type="Rhea" id="RHEA:13801"/>
        <dbReference type="ChEBI" id="CHEBI:15377"/>
        <dbReference type="ChEBI" id="CHEBI:15378"/>
        <dbReference type="ChEBI" id="CHEBI:17359"/>
        <dbReference type="ChEBI" id="CHEBI:29919"/>
        <dbReference type="ChEBI" id="CHEBI:57783"/>
        <dbReference type="ChEBI" id="CHEBI:58349"/>
        <dbReference type="EC" id="1.8.1.2"/>
    </reaction>
</comment>
<evidence type="ECO:0000256" key="11">
    <source>
        <dbReference type="PIRNR" id="PIRNR000207"/>
    </source>
</evidence>
<dbReference type="InterPro" id="IPR001433">
    <property type="entry name" value="OxRdtase_FAD/NAD-bd"/>
</dbReference>
<evidence type="ECO:0000256" key="12">
    <source>
        <dbReference type="PIRSR" id="PIRSR000207-1"/>
    </source>
</evidence>
<feature type="binding site" evidence="12">
    <location>
        <position position="367"/>
    </location>
    <ligand>
        <name>FAD</name>
        <dbReference type="ChEBI" id="CHEBI:57692"/>
    </ligand>
</feature>
<evidence type="ECO:0000256" key="3">
    <source>
        <dbReference type="ARBA" id="ARBA00022630"/>
    </source>
</evidence>
<dbReference type="NCBIfam" id="TIGR01931">
    <property type="entry name" value="cysJ"/>
    <property type="match status" value="1"/>
</dbReference>
<comment type="cofactor">
    <cofactor evidence="11 12">
        <name>FMN</name>
        <dbReference type="ChEBI" id="CHEBI:58210"/>
    </cofactor>
    <text evidence="11 12">Binds 1 FMN per subunit.</text>
</comment>
<dbReference type="Proteomes" id="UP000264036">
    <property type="component" value="Unassembled WGS sequence"/>
</dbReference>
<feature type="binding site" evidence="12">
    <location>
        <position position="610"/>
    </location>
    <ligand>
        <name>FAD</name>
        <dbReference type="ChEBI" id="CHEBI:57692"/>
    </ligand>
</feature>
<dbReference type="UniPathway" id="UPA00140">
    <property type="reaction ID" value="UER00207"/>
</dbReference>
<comment type="pathway">
    <text evidence="11">Sulfur metabolism; hydrogen sulfide biosynthesis; hydrogen sulfide from sulfite (NADPH route): step 1/1.</text>
</comment>
<dbReference type="InterPro" id="IPR003097">
    <property type="entry name" value="CysJ-like_FAD-binding"/>
</dbReference>
<dbReference type="InterPro" id="IPR039261">
    <property type="entry name" value="FNR_nucleotide-bd"/>
</dbReference>
<evidence type="ECO:0000256" key="2">
    <source>
        <dbReference type="ARBA" id="ARBA00022605"/>
    </source>
</evidence>
<dbReference type="Pfam" id="PF00175">
    <property type="entry name" value="NAD_binding_1"/>
    <property type="match status" value="1"/>
</dbReference>
<accession>A0A356LD99</accession>
<dbReference type="InterPro" id="IPR029039">
    <property type="entry name" value="Flavoprotein-like_sf"/>
</dbReference>
<evidence type="ECO:0000256" key="7">
    <source>
        <dbReference type="ARBA" id="ARBA00022982"/>
    </source>
</evidence>
<dbReference type="InterPro" id="IPR001094">
    <property type="entry name" value="Flavdoxin-like"/>
</dbReference>
<dbReference type="AlphaFoldDB" id="A0A356LD99"/>
<evidence type="ECO:0000256" key="10">
    <source>
        <dbReference type="ARBA" id="ARBA00052219"/>
    </source>
</evidence>
<dbReference type="InterPro" id="IPR008254">
    <property type="entry name" value="Flavodoxin/NO_synth"/>
</dbReference>
<dbReference type="PIRSF" id="PIRSF000207">
    <property type="entry name" value="SiR-FP_CysJ"/>
    <property type="match status" value="1"/>
</dbReference>
<dbReference type="Gene3D" id="2.40.30.10">
    <property type="entry name" value="Translation factors"/>
    <property type="match status" value="1"/>
</dbReference>
<dbReference type="SUPFAM" id="SSF52343">
    <property type="entry name" value="Ferredoxin reductase-like, C-terminal NADP-linked domain"/>
    <property type="match status" value="1"/>
</dbReference>
<evidence type="ECO:0000256" key="1">
    <source>
        <dbReference type="ARBA" id="ARBA00022448"/>
    </source>
</evidence>
<dbReference type="InterPro" id="IPR010199">
    <property type="entry name" value="CysJ"/>
</dbReference>
<feature type="binding site" evidence="12">
    <location>
        <begin position="530"/>
        <end position="531"/>
    </location>
    <ligand>
        <name>NADP(+)</name>
        <dbReference type="ChEBI" id="CHEBI:58349"/>
    </ligand>
</feature>
<keyword evidence="4 11" id="KW-0288">FMN</keyword>
<dbReference type="SUPFAM" id="SSF63380">
    <property type="entry name" value="Riboflavin synthase domain-like"/>
    <property type="match status" value="1"/>
</dbReference>
<organism evidence="15 16">
    <name type="scientific">Advenella kashmirensis</name>
    <dbReference type="NCBI Taxonomy" id="310575"/>
    <lineage>
        <taxon>Bacteria</taxon>
        <taxon>Pseudomonadati</taxon>
        <taxon>Pseudomonadota</taxon>
        <taxon>Betaproteobacteria</taxon>
        <taxon>Burkholderiales</taxon>
        <taxon>Alcaligenaceae</taxon>
    </lineage>
</organism>
<dbReference type="PRINTS" id="PR00371">
    <property type="entry name" value="FPNCR"/>
</dbReference>
<evidence type="ECO:0000256" key="8">
    <source>
        <dbReference type="ARBA" id="ARBA00023002"/>
    </source>
</evidence>
<feature type="domain" description="Flavodoxin-like" evidence="13">
    <location>
        <begin position="68"/>
        <end position="206"/>
    </location>
</feature>
<evidence type="ECO:0000313" key="16">
    <source>
        <dbReference type="Proteomes" id="UP000264036"/>
    </source>
</evidence>
<dbReference type="PANTHER" id="PTHR19384:SF128">
    <property type="entry name" value="NADPH OXIDOREDUCTASE A"/>
    <property type="match status" value="1"/>
</dbReference>
<feature type="binding site" evidence="12">
    <location>
        <begin position="415"/>
        <end position="417"/>
    </location>
    <ligand>
        <name>FAD</name>
        <dbReference type="ChEBI" id="CHEBI:57692"/>
    </ligand>
</feature>
<keyword evidence="9 11" id="KW-0198">Cysteine biosynthesis</keyword>
<keyword evidence="3 11" id="KW-0285">Flavoprotein</keyword>
<feature type="binding site" evidence="12">
    <location>
        <begin position="121"/>
        <end position="124"/>
    </location>
    <ligand>
        <name>FMN</name>
        <dbReference type="ChEBI" id="CHEBI:58210"/>
    </ligand>
</feature>
<keyword evidence="5 11" id="KW-0274">FAD</keyword>
<dbReference type="Gene3D" id="3.40.50.360">
    <property type="match status" value="1"/>
</dbReference>
<feature type="domain" description="FAD-binding FR-type" evidence="14">
    <location>
        <begin position="243"/>
        <end position="459"/>
    </location>
</feature>
<comment type="caution">
    <text evidence="15">The sequence shown here is derived from an EMBL/GenBank/DDBJ whole genome shotgun (WGS) entry which is preliminary data.</text>
</comment>
<dbReference type="InterPro" id="IPR017938">
    <property type="entry name" value="Riboflavin_synthase-like_b-brl"/>
</dbReference>
<protein>
    <recommendedName>
        <fullName evidence="11">Sulfite reductase [NADPH] flavoprotein alpha-component</fullName>
        <shortName evidence="11">SiR-FP</shortName>
        <ecNumber evidence="11">1.8.1.2</ecNumber>
    </recommendedName>
</protein>
<evidence type="ECO:0000256" key="4">
    <source>
        <dbReference type="ARBA" id="ARBA00022643"/>
    </source>
</evidence>
<evidence type="ECO:0000313" key="15">
    <source>
        <dbReference type="EMBL" id="HBP28894.1"/>
    </source>
</evidence>
<feature type="binding site" evidence="12">
    <location>
        <begin position="536"/>
        <end position="540"/>
    </location>
    <ligand>
        <name>NADP(+)</name>
        <dbReference type="ChEBI" id="CHEBI:58349"/>
    </ligand>
</feature>
<gene>
    <name evidence="15" type="ORF">DD666_05695</name>
</gene>
<evidence type="ECO:0000256" key="5">
    <source>
        <dbReference type="ARBA" id="ARBA00022827"/>
    </source>
</evidence>
<keyword evidence="2 11" id="KW-0028">Amino-acid biosynthesis</keyword>
<dbReference type="EC" id="1.8.1.2" evidence="11"/>
<dbReference type="Gene3D" id="3.40.50.80">
    <property type="entry name" value="Nucleotide-binding domain of ferredoxin-NADP reductase (FNR) module"/>
    <property type="match status" value="1"/>
</dbReference>
<dbReference type="PROSITE" id="PS51384">
    <property type="entry name" value="FAD_FR"/>
    <property type="match status" value="1"/>
</dbReference>
<comment type="subunit">
    <text evidence="11">Alpha(8)-beta(8). The alpha component is a flavoprotein, the beta component is a hemoprotein.</text>
</comment>
<dbReference type="FunFam" id="3.40.50.80:FF:000001">
    <property type="entry name" value="NADPH--cytochrome P450 reductase 1"/>
    <property type="match status" value="1"/>
</dbReference>
<evidence type="ECO:0000256" key="9">
    <source>
        <dbReference type="ARBA" id="ARBA00023192"/>
    </source>
</evidence>
<dbReference type="PRINTS" id="PR00369">
    <property type="entry name" value="FLAVODOXIN"/>
</dbReference>
<dbReference type="SUPFAM" id="SSF52218">
    <property type="entry name" value="Flavoproteins"/>
    <property type="match status" value="1"/>
</dbReference>
<dbReference type="GO" id="GO:0070814">
    <property type="term" value="P:hydrogen sulfide biosynthetic process"/>
    <property type="evidence" value="ECO:0007669"/>
    <property type="project" value="UniProtKB-UniPathway"/>
</dbReference>
<keyword evidence="8 11" id="KW-0560">Oxidoreductase</keyword>
<evidence type="ECO:0000259" key="13">
    <source>
        <dbReference type="PROSITE" id="PS50902"/>
    </source>
</evidence>
<dbReference type="EMBL" id="DOEK01000008">
    <property type="protein sequence ID" value="HBP28894.1"/>
    <property type="molecule type" value="Genomic_DNA"/>
</dbReference>
<keyword evidence="1 11" id="KW-0813">Transport</keyword>
<feature type="binding site" evidence="12">
    <location>
        <begin position="397"/>
        <end position="400"/>
    </location>
    <ligand>
        <name>FAD</name>
        <dbReference type="ChEBI" id="CHEBI:57692"/>
    </ligand>
</feature>
<dbReference type="CDD" id="cd06199">
    <property type="entry name" value="SiR"/>
    <property type="match status" value="1"/>
</dbReference>
<feature type="binding site" evidence="12">
    <location>
        <begin position="157"/>
        <end position="166"/>
    </location>
    <ligand>
        <name>FMN</name>
        <dbReference type="ChEBI" id="CHEBI:58210"/>
    </ligand>
</feature>
<dbReference type="GO" id="GO:0010181">
    <property type="term" value="F:FMN binding"/>
    <property type="evidence" value="ECO:0007669"/>
    <property type="project" value="InterPro"/>
</dbReference>